<feature type="domain" description="DUF3686" evidence="1">
    <location>
        <begin position="37"/>
        <end position="95"/>
    </location>
</feature>
<name>A0A382E8F2_9ZZZZ</name>
<evidence type="ECO:0000259" key="1">
    <source>
        <dbReference type="Pfam" id="PF12458"/>
    </source>
</evidence>
<proteinExistence type="predicted"/>
<dbReference type="Pfam" id="PF12458">
    <property type="entry name" value="DUF3686"/>
    <property type="match status" value="1"/>
</dbReference>
<feature type="non-terminal residue" evidence="2">
    <location>
        <position position="95"/>
    </location>
</feature>
<accession>A0A382E8F2</accession>
<reference evidence="2" key="1">
    <citation type="submission" date="2018-05" db="EMBL/GenBank/DDBJ databases">
        <authorList>
            <person name="Lanie J.A."/>
            <person name="Ng W.-L."/>
            <person name="Kazmierczak K.M."/>
            <person name="Andrzejewski T.M."/>
            <person name="Davidsen T.M."/>
            <person name="Wayne K.J."/>
            <person name="Tettelin H."/>
            <person name="Glass J.I."/>
            <person name="Rusch D."/>
            <person name="Podicherti R."/>
            <person name="Tsui H.-C.T."/>
            <person name="Winkler M.E."/>
        </authorList>
    </citation>
    <scope>NUCLEOTIDE SEQUENCE</scope>
</reference>
<dbReference type="AlphaFoldDB" id="A0A382E8F2"/>
<organism evidence="2">
    <name type="scientific">marine metagenome</name>
    <dbReference type="NCBI Taxonomy" id="408172"/>
    <lineage>
        <taxon>unclassified sequences</taxon>
        <taxon>metagenomes</taxon>
        <taxon>ecological metagenomes</taxon>
    </lineage>
</organism>
<gene>
    <name evidence="2" type="ORF">METZ01_LOCUS199218</name>
</gene>
<evidence type="ECO:0000313" key="2">
    <source>
        <dbReference type="EMBL" id="SVB46364.1"/>
    </source>
</evidence>
<sequence>MAEPPDSGTPAKGAPDALEGGAYDLIKQRLSEQAKVLREALDVLGKQRESVFGSRTLQLKEGGKGQANVSTELNCEPRDMVELGQNRFLFGFNVH</sequence>
<protein>
    <recommendedName>
        <fullName evidence="1">DUF3686 domain-containing protein</fullName>
    </recommendedName>
</protein>
<dbReference type="EMBL" id="UINC01042987">
    <property type="protein sequence ID" value="SVB46364.1"/>
    <property type="molecule type" value="Genomic_DNA"/>
</dbReference>
<dbReference type="InterPro" id="IPR020958">
    <property type="entry name" value="DUF3686"/>
</dbReference>